<dbReference type="KEGG" id="pfer:IRI77_07170"/>
<feature type="signal peptide" evidence="2">
    <location>
        <begin position="1"/>
        <end position="36"/>
    </location>
</feature>
<name>A0A7S7SN51_PALFE</name>
<dbReference type="Proteomes" id="UP000593892">
    <property type="component" value="Chromosome"/>
</dbReference>
<reference evidence="3 4" key="1">
    <citation type="submission" date="2020-10" db="EMBL/GenBank/DDBJ databases">
        <title>Complete genome sequence of Paludibaculum fermentans P105T, a facultatively anaerobic acidobacterium capable of dissimilatory Fe(III) reduction.</title>
        <authorList>
            <person name="Dedysh S.N."/>
            <person name="Beletsky A.V."/>
            <person name="Kulichevskaya I.S."/>
            <person name="Mardanov A.V."/>
            <person name="Ravin N.V."/>
        </authorList>
    </citation>
    <scope>NUCLEOTIDE SEQUENCE [LARGE SCALE GENOMIC DNA]</scope>
    <source>
        <strain evidence="3 4">P105</strain>
    </source>
</reference>
<evidence type="ECO:0000256" key="1">
    <source>
        <dbReference type="SAM" id="MobiDB-lite"/>
    </source>
</evidence>
<gene>
    <name evidence="3" type="ORF">IRI77_07170</name>
</gene>
<feature type="compositionally biased region" description="Pro residues" evidence="1">
    <location>
        <begin position="137"/>
        <end position="148"/>
    </location>
</feature>
<sequence>MSYDVAVQTSRKVAQPMFKTIFTLTSLLVLSLNAFAAGVTGTWKMSAQAPDGNTHKFDLVIKEAGGKFDGSLVSEQGTLPLQDLAVTSEDVAFKITMDFGQIAFKLKQDGDALKGNLVLPDGSTGPVTGSRDGASAAPPPLRPRPATPPASGRSFPRMPRAAR</sequence>
<dbReference type="EMBL" id="CP063849">
    <property type="protein sequence ID" value="QOY89725.1"/>
    <property type="molecule type" value="Genomic_DNA"/>
</dbReference>
<proteinExistence type="predicted"/>
<dbReference type="AlphaFoldDB" id="A0A7S7SN51"/>
<evidence type="ECO:0000313" key="4">
    <source>
        <dbReference type="Proteomes" id="UP000593892"/>
    </source>
</evidence>
<organism evidence="3 4">
    <name type="scientific">Paludibaculum fermentans</name>
    <dbReference type="NCBI Taxonomy" id="1473598"/>
    <lineage>
        <taxon>Bacteria</taxon>
        <taxon>Pseudomonadati</taxon>
        <taxon>Acidobacteriota</taxon>
        <taxon>Terriglobia</taxon>
        <taxon>Bryobacterales</taxon>
        <taxon>Bryobacteraceae</taxon>
        <taxon>Paludibaculum</taxon>
    </lineage>
</organism>
<keyword evidence="4" id="KW-1185">Reference proteome</keyword>
<protein>
    <submittedName>
        <fullName evidence="3">Uncharacterized protein</fullName>
    </submittedName>
</protein>
<keyword evidence="2" id="KW-0732">Signal</keyword>
<evidence type="ECO:0000256" key="2">
    <source>
        <dbReference type="SAM" id="SignalP"/>
    </source>
</evidence>
<feature type="chain" id="PRO_5032788578" evidence="2">
    <location>
        <begin position="37"/>
        <end position="163"/>
    </location>
</feature>
<dbReference type="RefSeq" id="WP_194451387.1">
    <property type="nucleotide sequence ID" value="NZ_CP063849.1"/>
</dbReference>
<evidence type="ECO:0000313" key="3">
    <source>
        <dbReference type="EMBL" id="QOY89725.1"/>
    </source>
</evidence>
<feature type="region of interest" description="Disordered" evidence="1">
    <location>
        <begin position="121"/>
        <end position="163"/>
    </location>
</feature>
<accession>A0A7S7SN51</accession>